<dbReference type="OrthoDB" id="4423830at2"/>
<dbReference type="RefSeq" id="WP_055177744.1">
    <property type="nucleotide sequence ID" value="NZ_JAUSQY010000001.1"/>
</dbReference>
<dbReference type="AlphaFoldDB" id="A0A0Q0UEN4"/>
<keyword evidence="2" id="KW-0732">Signal</keyword>
<feature type="chain" id="PRO_5039120241" description="Substrate binding domain of ABC-type glycine betaine transport system" evidence="2">
    <location>
        <begin position="20"/>
        <end position="226"/>
    </location>
</feature>
<organism evidence="3 4">
    <name type="scientific">Corynebacterium lowii</name>
    <dbReference type="NCBI Taxonomy" id="1544413"/>
    <lineage>
        <taxon>Bacteria</taxon>
        <taxon>Bacillati</taxon>
        <taxon>Actinomycetota</taxon>
        <taxon>Actinomycetes</taxon>
        <taxon>Mycobacteriales</taxon>
        <taxon>Corynebacteriaceae</taxon>
        <taxon>Corynebacterium</taxon>
    </lineage>
</organism>
<dbReference type="PATRIC" id="fig|1544413.3.peg.1246"/>
<feature type="signal peptide" evidence="2">
    <location>
        <begin position="1"/>
        <end position="19"/>
    </location>
</feature>
<evidence type="ECO:0000313" key="3">
    <source>
        <dbReference type="EMBL" id="KQB86318.1"/>
    </source>
</evidence>
<evidence type="ECO:0000313" key="4">
    <source>
        <dbReference type="Proteomes" id="UP000050488"/>
    </source>
</evidence>
<accession>A0A0Q0UEN4</accession>
<sequence>MIRRCFSACLAALMSAALALNACSSAEPENPDAQEQQPVGMRIVAASNSTEQQVLANLYRLAMAEENVASTVVVKDLPGDNRLEWLMDPETDMIVGCTGELLSHSSPRQAAELSEELSGDDSNPNSQEGFQRTYETLMGTLSYEYGVPDPSPAQGCAAEVSEGDVLPQNILPIFRKLSVNREALKEMNRLTRLITTHDVETLIEEAESSGDIQETAQEWYRDNASI</sequence>
<dbReference type="STRING" id="1544413.Clow_01237"/>
<name>A0A0Q0UEN4_9CORY</name>
<evidence type="ECO:0000256" key="1">
    <source>
        <dbReference type="SAM" id="MobiDB-lite"/>
    </source>
</evidence>
<keyword evidence="4" id="KW-1185">Reference proteome</keyword>
<proteinExistence type="predicted"/>
<comment type="caution">
    <text evidence="3">The sequence shown here is derived from an EMBL/GenBank/DDBJ whole genome shotgun (WGS) entry which is preliminary data.</text>
</comment>
<evidence type="ECO:0000256" key="2">
    <source>
        <dbReference type="SAM" id="SignalP"/>
    </source>
</evidence>
<feature type="region of interest" description="Disordered" evidence="1">
    <location>
        <begin position="105"/>
        <end position="129"/>
    </location>
</feature>
<dbReference type="Proteomes" id="UP000050488">
    <property type="component" value="Unassembled WGS sequence"/>
</dbReference>
<gene>
    <name evidence="3" type="ORF">Clow_01237</name>
</gene>
<dbReference type="EMBL" id="LKEV01000003">
    <property type="protein sequence ID" value="KQB86318.1"/>
    <property type="molecule type" value="Genomic_DNA"/>
</dbReference>
<protein>
    <recommendedName>
        <fullName evidence="5">Substrate binding domain of ABC-type glycine betaine transport system</fullName>
    </recommendedName>
</protein>
<dbReference type="Gene3D" id="3.40.190.10">
    <property type="entry name" value="Periplasmic binding protein-like II"/>
    <property type="match status" value="1"/>
</dbReference>
<evidence type="ECO:0008006" key="5">
    <source>
        <dbReference type="Google" id="ProtNLM"/>
    </source>
</evidence>
<feature type="compositionally biased region" description="Polar residues" evidence="1">
    <location>
        <begin position="120"/>
        <end position="129"/>
    </location>
</feature>
<reference evidence="3 4" key="1">
    <citation type="submission" date="2015-10" db="EMBL/GenBank/DDBJ databases">
        <title>Corynebacteirum lowii and Corynebacterium oculi species nova, derived from human clinical disease and and emended description of Corynebacterium mastiditis.</title>
        <authorList>
            <person name="Bernard K."/>
            <person name="Pacheco A.L."/>
            <person name="Mcdougall C."/>
            <person name="Burtx T."/>
            <person name="Weibe D."/>
            <person name="Tyler S."/>
            <person name="Olson A.B."/>
            <person name="Cnockaert M."/>
            <person name="Eguchi H."/>
            <person name="Kuwahara T."/>
            <person name="Nakayama-Imaohji H."/>
            <person name="Boudewijins M."/>
            <person name="Van Hoecke F."/>
            <person name="Bernier A.-M."/>
            <person name="Vandamme P."/>
        </authorList>
    </citation>
    <scope>NUCLEOTIDE SEQUENCE [LARGE SCALE GENOMIC DNA]</scope>
    <source>
        <strain evidence="3 4">NML 130206</strain>
    </source>
</reference>